<dbReference type="InterPro" id="IPR027484">
    <property type="entry name" value="PInositol-4-P-5-kinase_N"/>
</dbReference>
<evidence type="ECO:0000256" key="1">
    <source>
        <dbReference type="ARBA" id="ARBA00012172"/>
    </source>
</evidence>
<reference evidence="7" key="2">
    <citation type="submission" date="2019-10" db="EMBL/GenBank/DDBJ databases">
        <title>A de novo genome assembly of a pear dwarfing rootstock.</title>
        <authorList>
            <person name="Wang F."/>
            <person name="Wang J."/>
            <person name="Li S."/>
            <person name="Zhang Y."/>
            <person name="Fang M."/>
            <person name="Ma L."/>
            <person name="Zhao Y."/>
            <person name="Jiang S."/>
        </authorList>
    </citation>
    <scope>NUCLEOTIDE SEQUENCE [LARGE SCALE GENOMIC DNA]</scope>
</reference>
<dbReference type="GO" id="GO:0005886">
    <property type="term" value="C:plasma membrane"/>
    <property type="evidence" value="ECO:0007669"/>
    <property type="project" value="TreeGrafter"/>
</dbReference>
<dbReference type="GO" id="GO:0046854">
    <property type="term" value="P:phosphatidylinositol phosphate biosynthetic process"/>
    <property type="evidence" value="ECO:0007669"/>
    <property type="project" value="TreeGrafter"/>
</dbReference>
<dbReference type="SMART" id="SM00330">
    <property type="entry name" value="PIPKc"/>
    <property type="match status" value="1"/>
</dbReference>
<evidence type="ECO:0000256" key="4">
    <source>
        <dbReference type="SAM" id="MobiDB-lite"/>
    </source>
</evidence>
<evidence type="ECO:0000256" key="2">
    <source>
        <dbReference type="ARBA" id="ARBA00022777"/>
    </source>
</evidence>
<comment type="caution">
    <text evidence="6">The sequence shown here is derived from an EMBL/GenBank/DDBJ whole genome shotgun (WGS) entry which is preliminary data.</text>
</comment>
<name>A0A5N5F4X0_9ROSA</name>
<dbReference type="GO" id="GO:0016308">
    <property type="term" value="F:1-phosphatidylinositol-4-phosphate 5-kinase activity"/>
    <property type="evidence" value="ECO:0007669"/>
    <property type="project" value="UniProtKB-EC"/>
</dbReference>
<organism evidence="6 7">
    <name type="scientific">Pyrus ussuriensis x Pyrus communis</name>
    <dbReference type="NCBI Taxonomy" id="2448454"/>
    <lineage>
        <taxon>Eukaryota</taxon>
        <taxon>Viridiplantae</taxon>
        <taxon>Streptophyta</taxon>
        <taxon>Embryophyta</taxon>
        <taxon>Tracheophyta</taxon>
        <taxon>Spermatophyta</taxon>
        <taxon>Magnoliopsida</taxon>
        <taxon>eudicotyledons</taxon>
        <taxon>Gunneridae</taxon>
        <taxon>Pentapetalae</taxon>
        <taxon>rosids</taxon>
        <taxon>fabids</taxon>
        <taxon>Rosales</taxon>
        <taxon>Rosaceae</taxon>
        <taxon>Amygdaloideae</taxon>
        <taxon>Maleae</taxon>
        <taxon>Pyrus</taxon>
    </lineage>
</organism>
<dbReference type="EMBL" id="SMOL01000768">
    <property type="protein sequence ID" value="KAB2597803.1"/>
    <property type="molecule type" value="Genomic_DNA"/>
</dbReference>
<dbReference type="InterPro" id="IPR023610">
    <property type="entry name" value="PInositol-4/5-P-5/4-kinase"/>
</dbReference>
<feature type="compositionally biased region" description="Basic and acidic residues" evidence="4">
    <location>
        <begin position="289"/>
        <end position="307"/>
    </location>
</feature>
<proteinExistence type="predicted"/>
<dbReference type="SUPFAM" id="SSF56104">
    <property type="entry name" value="SAICAR synthase-like"/>
    <property type="match status" value="1"/>
</dbReference>
<dbReference type="OrthoDB" id="70770at2759"/>
<feature type="region of interest" description="Disordered" evidence="4">
    <location>
        <begin position="289"/>
        <end position="315"/>
    </location>
</feature>
<dbReference type="InterPro" id="IPR027483">
    <property type="entry name" value="PInositol-4-P-4/5-kinase_C_sf"/>
</dbReference>
<dbReference type="PANTHER" id="PTHR23086:SF111">
    <property type="entry name" value="PHOSPHATIDYLINOSITOL 4-PHOSPHATE 5-KINASE 10"/>
    <property type="match status" value="1"/>
</dbReference>
<dbReference type="PANTHER" id="PTHR23086">
    <property type="entry name" value="PHOSPHATIDYLINOSITOL-4-PHOSPHATE 5-KINASE"/>
    <property type="match status" value="1"/>
</dbReference>
<keyword evidence="2 3" id="KW-0418">Kinase</keyword>
<dbReference type="GO" id="GO:0005524">
    <property type="term" value="F:ATP binding"/>
    <property type="evidence" value="ECO:0007669"/>
    <property type="project" value="UniProtKB-UniRule"/>
</dbReference>
<keyword evidence="7" id="KW-1185">Reference proteome</keyword>
<dbReference type="EC" id="2.7.1.68" evidence="1"/>
<dbReference type="InterPro" id="IPR002498">
    <property type="entry name" value="PInositol-4-P-4/5-kinase_core"/>
</dbReference>
<dbReference type="Proteomes" id="UP000327157">
    <property type="component" value="Chromosome 1"/>
</dbReference>
<keyword evidence="3" id="KW-0808">Transferase</keyword>
<dbReference type="Gene3D" id="3.30.810.10">
    <property type="entry name" value="2-Layer Sandwich"/>
    <property type="match status" value="1"/>
</dbReference>
<dbReference type="Pfam" id="PF01504">
    <property type="entry name" value="PIP5K"/>
    <property type="match status" value="1"/>
</dbReference>
<evidence type="ECO:0000313" key="7">
    <source>
        <dbReference type="Proteomes" id="UP000327157"/>
    </source>
</evidence>
<evidence type="ECO:0000259" key="5">
    <source>
        <dbReference type="PROSITE" id="PS51455"/>
    </source>
</evidence>
<dbReference type="PROSITE" id="PS51455">
    <property type="entry name" value="PIPK"/>
    <property type="match status" value="1"/>
</dbReference>
<protein>
    <recommendedName>
        <fullName evidence="1">1-phosphatidylinositol-4-phosphate 5-kinase</fullName>
        <ecNumber evidence="1">2.7.1.68</ecNumber>
    </recommendedName>
</protein>
<sequence length="431" mass="49994">MTKTTTAQTPKKKKREPFLLWKFLDFETGFLTKVNLCPNRRYMELLQEELSPDDFKATKTNCIKYTRQDSIHGAYFTNDFEWKDYSPAVFRRLLELDSIISYDDYLLTVCGDDTLRAVSLPGRYGRVYILPGDKRLVIKTLRKSEKQVYLEMLPNYYRHVKKYGTSLLKRLYGLHVIRPPGGIKVYFAVCASVMPSELCLYKCYDLKGSSVGRARNRLHVHDTAILKDLDFDFCFYLDPLVHARLLAMHGSVCFVTYESLYDCEFLEAEGIMDYSLLLGMHIDTSRSREGSIDKRNSRSFDAKKQTDDTSEDDETSSELTLADICDLIDRPGFKFGDGLPARAVRAFNNEMESKSYRSSRSQECFNVLLFFGIIDFCQNYNMKKRIEHAFKAIKYDSKSINTVNPKAYSSRFQEFLSKVFLPEESDDFDLN</sequence>
<keyword evidence="3" id="KW-0547">Nucleotide-binding</keyword>
<reference evidence="6 7" key="1">
    <citation type="submission" date="2019-09" db="EMBL/GenBank/DDBJ databases">
        <authorList>
            <person name="Ou C."/>
        </authorList>
    </citation>
    <scope>NUCLEOTIDE SEQUENCE [LARGE SCALE GENOMIC DNA]</scope>
    <source>
        <strain evidence="6">S2</strain>
        <tissue evidence="6">Leaf</tissue>
    </source>
</reference>
<evidence type="ECO:0000256" key="3">
    <source>
        <dbReference type="PROSITE-ProRule" id="PRU00781"/>
    </source>
</evidence>
<evidence type="ECO:0000313" key="6">
    <source>
        <dbReference type="EMBL" id="KAB2597803.1"/>
    </source>
</evidence>
<dbReference type="Gene3D" id="3.30.800.10">
    <property type="entry name" value="Phosphatidylinositol Phosphate Kinase II Beta"/>
    <property type="match status" value="1"/>
</dbReference>
<gene>
    <name evidence="6" type="ORF">D8674_000723</name>
</gene>
<dbReference type="AlphaFoldDB" id="A0A5N5F4X0"/>
<accession>A0A5N5F4X0</accession>
<keyword evidence="3" id="KW-0067">ATP-binding</keyword>
<reference evidence="6 7" key="3">
    <citation type="submission" date="2019-11" db="EMBL/GenBank/DDBJ databases">
        <title>A de novo genome assembly of a pear dwarfing rootstock.</title>
        <authorList>
            <person name="Wang F."/>
            <person name="Wang J."/>
            <person name="Li S."/>
            <person name="Zhang Y."/>
            <person name="Fang M."/>
            <person name="Ma L."/>
            <person name="Zhao Y."/>
            <person name="Jiang S."/>
        </authorList>
    </citation>
    <scope>NUCLEOTIDE SEQUENCE [LARGE SCALE GENOMIC DNA]</scope>
    <source>
        <strain evidence="6">S2</strain>
        <tissue evidence="6">Leaf</tissue>
    </source>
</reference>
<feature type="domain" description="PIPK" evidence="5">
    <location>
        <begin position="20"/>
        <end position="420"/>
    </location>
</feature>